<dbReference type="AlphaFoldDB" id="A0A4D9ESX3"/>
<evidence type="ECO:0000313" key="3">
    <source>
        <dbReference type="Proteomes" id="UP000297703"/>
    </source>
</evidence>
<keyword evidence="3" id="KW-1185">Reference proteome</keyword>
<dbReference type="EMBL" id="QXTE01000013">
    <property type="protein sequence ID" value="TFK13977.1"/>
    <property type="molecule type" value="Genomic_DNA"/>
</dbReference>
<evidence type="ECO:0000256" key="1">
    <source>
        <dbReference type="SAM" id="MobiDB-lite"/>
    </source>
</evidence>
<name>A0A4D9ESX3_9SAUR</name>
<protein>
    <submittedName>
        <fullName evidence="2">45 kDa calcium-binding protein</fullName>
    </submittedName>
</protein>
<reference evidence="2 3" key="1">
    <citation type="submission" date="2019-04" db="EMBL/GenBank/DDBJ databases">
        <title>Draft genome of the big-headed turtle Platysternon megacephalum.</title>
        <authorList>
            <person name="Gong S."/>
        </authorList>
    </citation>
    <scope>NUCLEOTIDE SEQUENCE [LARGE SCALE GENOMIC DNA]</scope>
    <source>
        <strain evidence="2">DO16091913</strain>
        <tissue evidence="2">Muscle</tissue>
    </source>
</reference>
<feature type="compositionally biased region" description="Basic and acidic residues" evidence="1">
    <location>
        <begin position="97"/>
        <end position="111"/>
    </location>
</feature>
<reference evidence="2 3" key="2">
    <citation type="submission" date="2019-04" db="EMBL/GenBank/DDBJ databases">
        <title>The genome sequence of big-headed turtle.</title>
        <authorList>
            <person name="Gong S."/>
        </authorList>
    </citation>
    <scope>NUCLEOTIDE SEQUENCE [LARGE SCALE GENOMIC DNA]</scope>
    <source>
        <strain evidence="2">DO16091913</strain>
        <tissue evidence="2">Muscle</tissue>
    </source>
</reference>
<evidence type="ECO:0000313" key="2">
    <source>
        <dbReference type="EMBL" id="TFK13977.1"/>
    </source>
</evidence>
<sequence length="111" mass="12358">MTAHSIASFLSPSDGRRTCAHCLGWQKGVIEEMLDTCHYIGARGWLKEPLLGWKLIRYRILIPQSGRSGQVGRIPIAGPKRNLIIAHANRSGQESSSFKEGEDWEKASPFP</sequence>
<proteinExistence type="predicted"/>
<dbReference type="Proteomes" id="UP000297703">
    <property type="component" value="Unassembled WGS sequence"/>
</dbReference>
<gene>
    <name evidence="2" type="ORF">DR999_PMT02410</name>
</gene>
<comment type="caution">
    <text evidence="2">The sequence shown here is derived from an EMBL/GenBank/DDBJ whole genome shotgun (WGS) entry which is preliminary data.</text>
</comment>
<feature type="region of interest" description="Disordered" evidence="1">
    <location>
        <begin position="88"/>
        <end position="111"/>
    </location>
</feature>
<accession>A0A4D9ESX3</accession>
<organism evidence="2 3">
    <name type="scientific">Platysternon megacephalum</name>
    <name type="common">big-headed turtle</name>
    <dbReference type="NCBI Taxonomy" id="55544"/>
    <lineage>
        <taxon>Eukaryota</taxon>
        <taxon>Metazoa</taxon>
        <taxon>Chordata</taxon>
        <taxon>Craniata</taxon>
        <taxon>Vertebrata</taxon>
        <taxon>Euteleostomi</taxon>
        <taxon>Archelosauria</taxon>
        <taxon>Testudinata</taxon>
        <taxon>Testudines</taxon>
        <taxon>Cryptodira</taxon>
        <taxon>Durocryptodira</taxon>
        <taxon>Testudinoidea</taxon>
        <taxon>Platysternidae</taxon>
        <taxon>Platysternon</taxon>
    </lineage>
</organism>